<comment type="caution">
    <text evidence="1">The sequence shown here is derived from an EMBL/GenBank/DDBJ whole genome shotgun (WGS) entry which is preliminary data.</text>
</comment>
<dbReference type="OrthoDB" id="4185642at2759"/>
<reference evidence="1 2" key="1">
    <citation type="submission" date="2015-07" db="EMBL/GenBank/DDBJ databases">
        <title>Emmonsia species relationships and genome sequence.</title>
        <authorList>
            <consortium name="The Broad Institute Genomics Platform"/>
            <person name="Cuomo C.A."/>
            <person name="Munoz J.F."/>
            <person name="Imamovic A."/>
            <person name="Priest M.E."/>
            <person name="Young S."/>
            <person name="Clay O.K."/>
            <person name="McEwen J.G."/>
        </authorList>
    </citation>
    <scope>NUCLEOTIDE SEQUENCE [LARGE SCALE GENOMIC DNA]</scope>
    <source>
        <strain evidence="1 2">UAMH 9510</strain>
    </source>
</reference>
<proteinExistence type="predicted"/>
<dbReference type="Pfam" id="PF06293">
    <property type="entry name" value="Kdo"/>
    <property type="match status" value="1"/>
</dbReference>
<dbReference type="STRING" id="1447872.A0A1J9PU87"/>
<accession>A0A1J9PU87</accession>
<evidence type="ECO:0008006" key="3">
    <source>
        <dbReference type="Google" id="ProtNLM"/>
    </source>
</evidence>
<dbReference type="Gene3D" id="1.10.510.10">
    <property type="entry name" value="Transferase(Phosphotransferase) domain 1"/>
    <property type="match status" value="1"/>
</dbReference>
<dbReference type="AlphaFoldDB" id="A0A1J9PU87"/>
<organism evidence="1 2">
    <name type="scientific">Emergomyces pasteurianus Ep9510</name>
    <dbReference type="NCBI Taxonomy" id="1447872"/>
    <lineage>
        <taxon>Eukaryota</taxon>
        <taxon>Fungi</taxon>
        <taxon>Dikarya</taxon>
        <taxon>Ascomycota</taxon>
        <taxon>Pezizomycotina</taxon>
        <taxon>Eurotiomycetes</taxon>
        <taxon>Eurotiomycetidae</taxon>
        <taxon>Onygenales</taxon>
        <taxon>Ajellomycetaceae</taxon>
        <taxon>Emergomyces</taxon>
    </lineage>
</organism>
<evidence type="ECO:0000313" key="2">
    <source>
        <dbReference type="Proteomes" id="UP000182235"/>
    </source>
</evidence>
<dbReference type="InterPro" id="IPR011009">
    <property type="entry name" value="Kinase-like_dom_sf"/>
</dbReference>
<evidence type="ECO:0000313" key="1">
    <source>
        <dbReference type="EMBL" id="OJD19822.1"/>
    </source>
</evidence>
<dbReference type="Proteomes" id="UP000182235">
    <property type="component" value="Unassembled WGS sequence"/>
</dbReference>
<dbReference type="SUPFAM" id="SSF56112">
    <property type="entry name" value="Protein kinase-like (PK-like)"/>
    <property type="match status" value="1"/>
</dbReference>
<keyword evidence="2" id="KW-1185">Reference proteome</keyword>
<dbReference type="EMBL" id="LGRN01000003">
    <property type="protein sequence ID" value="OJD19822.1"/>
    <property type="molecule type" value="Genomic_DNA"/>
</dbReference>
<dbReference type="VEuPathDB" id="FungiDB:AJ78_00181"/>
<gene>
    <name evidence="1" type="ORF">AJ78_00181</name>
</gene>
<protein>
    <recommendedName>
        <fullName evidence="3">Protein kinase domain-containing protein</fullName>
    </recommendedName>
</protein>
<name>A0A1J9PU87_9EURO</name>
<sequence length="179" mass="21235">MEFNNIKPSEIVFKTKLFASDYSVVFLVMVRGQICVLKVPDTDDNSTMVEGHDDTTNQKIRSKVVSHFLGTMEKFDSRSYQPYRKRYEWATFVKCIREIHEAGVQHKDPKPRSMMIAKDDLERVVWIDFDRADTYNIPVTDEQKKSLDYEKEIVRRFWDYLKDDCAPGKFDQAYIFYCI</sequence>